<dbReference type="EMBL" id="JAUCFI010000003">
    <property type="protein sequence ID" value="MDM5286497.1"/>
    <property type="molecule type" value="Genomic_DNA"/>
</dbReference>
<sequence length="150" mass="17481">MMKRVCMIFIFVSVLFFGCSNEKKDLKEDPGLNKSQKIEVSSEENPDLILSVIDNQDEVSEFVNTLEVDKWRIVDTPPNSTKGYIYKMYQEDTVKLGEPNTDKKELKQIATIITYKDSPYIELRTKKLHLNFKVPKDVAEYLSNKENQKH</sequence>
<evidence type="ECO:0008006" key="3">
    <source>
        <dbReference type="Google" id="ProtNLM"/>
    </source>
</evidence>
<dbReference type="Proteomes" id="UP001238973">
    <property type="component" value="Unassembled WGS sequence"/>
</dbReference>
<dbReference type="PROSITE" id="PS51257">
    <property type="entry name" value="PROKAR_LIPOPROTEIN"/>
    <property type="match status" value="1"/>
</dbReference>
<evidence type="ECO:0000313" key="1">
    <source>
        <dbReference type="EMBL" id="MDM5286497.1"/>
    </source>
</evidence>
<name>A0AAJ1VDH3_9BACI</name>
<dbReference type="AlphaFoldDB" id="A0AAJ1VDH3"/>
<reference evidence="1" key="1">
    <citation type="submission" date="2023-06" db="EMBL/GenBank/DDBJ databases">
        <title>Comparative genomics of Bacillaceae isolates and their secondary metabolite potential.</title>
        <authorList>
            <person name="Song L."/>
            <person name="Nielsen L.J."/>
            <person name="Mohite O."/>
            <person name="Xu X."/>
            <person name="Weber T."/>
            <person name="Kovacs A.T."/>
        </authorList>
    </citation>
    <scope>NUCLEOTIDE SEQUENCE</scope>
    <source>
        <strain evidence="1">G1S1</strain>
    </source>
</reference>
<proteinExistence type="predicted"/>
<dbReference type="RefSeq" id="WP_289351061.1">
    <property type="nucleotide sequence ID" value="NZ_JAUCFI010000003.1"/>
</dbReference>
<evidence type="ECO:0000313" key="2">
    <source>
        <dbReference type="Proteomes" id="UP001238973"/>
    </source>
</evidence>
<gene>
    <name evidence="1" type="ORF">QUF85_24745</name>
</gene>
<accession>A0AAJ1VDH3</accession>
<protein>
    <recommendedName>
        <fullName evidence="3">Lipoprotein</fullName>
    </recommendedName>
</protein>
<organism evidence="1 2">
    <name type="scientific">Peribacillus frigoritolerans</name>
    <dbReference type="NCBI Taxonomy" id="450367"/>
    <lineage>
        <taxon>Bacteria</taxon>
        <taxon>Bacillati</taxon>
        <taxon>Bacillota</taxon>
        <taxon>Bacilli</taxon>
        <taxon>Bacillales</taxon>
        <taxon>Bacillaceae</taxon>
        <taxon>Peribacillus</taxon>
    </lineage>
</organism>
<comment type="caution">
    <text evidence="1">The sequence shown here is derived from an EMBL/GenBank/DDBJ whole genome shotgun (WGS) entry which is preliminary data.</text>
</comment>